<dbReference type="GO" id="GO:0030170">
    <property type="term" value="F:pyridoxal phosphate binding"/>
    <property type="evidence" value="ECO:0007669"/>
    <property type="project" value="InterPro"/>
</dbReference>
<dbReference type="CDD" id="cd00609">
    <property type="entry name" value="AAT_like"/>
    <property type="match status" value="1"/>
</dbReference>
<dbReference type="InterPro" id="IPR050106">
    <property type="entry name" value="HistidinolP_aminotransfase"/>
</dbReference>
<keyword evidence="7" id="KW-1185">Reference proteome</keyword>
<dbReference type="RefSeq" id="WP_258423675.1">
    <property type="nucleotide sequence ID" value="NZ_JANSUY010000010.1"/>
</dbReference>
<proteinExistence type="inferred from homology"/>
<dbReference type="AlphaFoldDB" id="A0A9X2T0P0"/>
<dbReference type="SUPFAM" id="SSF53383">
    <property type="entry name" value="PLP-dependent transferases"/>
    <property type="match status" value="1"/>
</dbReference>
<evidence type="ECO:0000259" key="5">
    <source>
        <dbReference type="Pfam" id="PF00155"/>
    </source>
</evidence>
<evidence type="ECO:0000256" key="2">
    <source>
        <dbReference type="ARBA" id="ARBA00022576"/>
    </source>
</evidence>
<evidence type="ECO:0000256" key="1">
    <source>
        <dbReference type="ARBA" id="ARBA00007970"/>
    </source>
</evidence>
<dbReference type="Gene3D" id="3.90.1150.10">
    <property type="entry name" value="Aspartate Aminotransferase, domain 1"/>
    <property type="match status" value="1"/>
</dbReference>
<sequence>MKFSRRDWLRSASLASGAALLTGTGAFSTLSAEEIRKFNPRPLDNPIRLGSNENPYGPSQKVRKAMIDAFDVSCRYPWSYNAPLVEMIAKKEGVTPDHIVLVAGSTEGLKITGITYAGKGDEVISGLPTFLSLMTYAETWGAEINWVPLDKDLNYDLKEIEKRVSPKTKLVFLCNPNNPTGKLLPANEVLDFCETVSKKTMVFSDEAYCDYIEDPNYPSMVKLVKEGKNIIVSKTLSKVYGLAGIRLGYLVARPDIAKKLSERVVANTNIMAIEAGKTALEETEFYQFSLQKNLEARKMIETTLDELKLPYLPSQANFVFFHANQDAKELAKTMLSKGVIVGRPFPPLNDWCRVSTGTLEEVAYFNKVLKETLG</sequence>
<keyword evidence="3" id="KW-0808">Transferase</keyword>
<dbReference type="PANTHER" id="PTHR43643">
    <property type="entry name" value="HISTIDINOL-PHOSPHATE AMINOTRANSFERASE 2"/>
    <property type="match status" value="1"/>
</dbReference>
<dbReference type="PROSITE" id="PS51318">
    <property type="entry name" value="TAT"/>
    <property type="match status" value="1"/>
</dbReference>
<organism evidence="6 7">
    <name type="scientific">Aquiflexum gelatinilyticum</name>
    <dbReference type="NCBI Taxonomy" id="2961943"/>
    <lineage>
        <taxon>Bacteria</taxon>
        <taxon>Pseudomonadati</taxon>
        <taxon>Bacteroidota</taxon>
        <taxon>Cytophagia</taxon>
        <taxon>Cytophagales</taxon>
        <taxon>Cyclobacteriaceae</taxon>
        <taxon>Aquiflexum</taxon>
    </lineage>
</organism>
<keyword evidence="4" id="KW-0663">Pyridoxal phosphate</keyword>
<dbReference type="GO" id="GO:0008483">
    <property type="term" value="F:transaminase activity"/>
    <property type="evidence" value="ECO:0007669"/>
    <property type="project" value="UniProtKB-KW"/>
</dbReference>
<evidence type="ECO:0000256" key="3">
    <source>
        <dbReference type="ARBA" id="ARBA00022679"/>
    </source>
</evidence>
<feature type="domain" description="Aminotransferase class I/classII large" evidence="5">
    <location>
        <begin position="46"/>
        <end position="365"/>
    </location>
</feature>
<dbReference type="InterPro" id="IPR004839">
    <property type="entry name" value="Aminotransferase_I/II_large"/>
</dbReference>
<protein>
    <submittedName>
        <fullName evidence="6">Aminotransferase class I/II-fold pyridoxal phosphate-dependent enzyme</fullName>
    </submittedName>
</protein>
<dbReference type="InterPro" id="IPR015421">
    <property type="entry name" value="PyrdxlP-dep_Trfase_major"/>
</dbReference>
<dbReference type="Proteomes" id="UP001142175">
    <property type="component" value="Unassembled WGS sequence"/>
</dbReference>
<accession>A0A9X2T0P0</accession>
<dbReference type="EMBL" id="JANSUY010000010">
    <property type="protein sequence ID" value="MCR9015813.1"/>
    <property type="molecule type" value="Genomic_DNA"/>
</dbReference>
<evidence type="ECO:0000313" key="7">
    <source>
        <dbReference type="Proteomes" id="UP001142175"/>
    </source>
</evidence>
<name>A0A9X2T0P0_9BACT</name>
<comment type="similarity">
    <text evidence="1">Belongs to the class-II pyridoxal-phosphate-dependent aminotransferase family. Histidinol-phosphate aminotransferase subfamily.</text>
</comment>
<dbReference type="Gene3D" id="3.40.640.10">
    <property type="entry name" value="Type I PLP-dependent aspartate aminotransferase-like (Major domain)"/>
    <property type="match status" value="1"/>
</dbReference>
<evidence type="ECO:0000256" key="4">
    <source>
        <dbReference type="ARBA" id="ARBA00022898"/>
    </source>
</evidence>
<keyword evidence="2 6" id="KW-0032">Aminotransferase</keyword>
<dbReference type="InterPro" id="IPR015422">
    <property type="entry name" value="PyrdxlP-dep_Trfase_small"/>
</dbReference>
<dbReference type="PANTHER" id="PTHR43643:SF3">
    <property type="entry name" value="HISTIDINOL-PHOSPHATE AMINOTRANSFERASE"/>
    <property type="match status" value="1"/>
</dbReference>
<dbReference type="InterPro" id="IPR015424">
    <property type="entry name" value="PyrdxlP-dep_Trfase"/>
</dbReference>
<reference evidence="6" key="1">
    <citation type="submission" date="2022-08" db="EMBL/GenBank/DDBJ databases">
        <authorList>
            <person name="Zhang D."/>
        </authorList>
    </citation>
    <scope>NUCLEOTIDE SEQUENCE</scope>
    <source>
        <strain evidence="6">XJ19-11</strain>
    </source>
</reference>
<dbReference type="Pfam" id="PF00155">
    <property type="entry name" value="Aminotran_1_2"/>
    <property type="match status" value="1"/>
</dbReference>
<comment type="caution">
    <text evidence="6">The sequence shown here is derived from an EMBL/GenBank/DDBJ whole genome shotgun (WGS) entry which is preliminary data.</text>
</comment>
<evidence type="ECO:0000313" key="6">
    <source>
        <dbReference type="EMBL" id="MCR9015813.1"/>
    </source>
</evidence>
<dbReference type="InterPro" id="IPR006311">
    <property type="entry name" value="TAT_signal"/>
</dbReference>
<gene>
    <name evidence="6" type="ORF">NU887_12260</name>
</gene>